<proteinExistence type="predicted"/>
<sequence length="87" mass="10154">MKVAVRRMDPSLRPASNKNVDETLNVTKVNEKSLMRFEKKLGRKICSPKKGKEGESEKLNKKDIGERRRYSKSYQEATLKEWEIIAK</sequence>
<reference evidence="1" key="1">
    <citation type="journal article" date="2023" name="G3 (Bethesda)">
        <title>Whole genome assemblies of Zophobas morio and Tenebrio molitor.</title>
        <authorList>
            <person name="Kaur S."/>
            <person name="Stinson S.A."/>
            <person name="diCenzo G.C."/>
        </authorList>
    </citation>
    <scope>NUCLEOTIDE SEQUENCE</scope>
    <source>
        <strain evidence="1">QUZm001</strain>
    </source>
</reference>
<gene>
    <name evidence="1" type="ORF">Zmor_007387</name>
</gene>
<protein>
    <submittedName>
        <fullName evidence="1">Uncharacterized protein</fullName>
    </submittedName>
</protein>
<accession>A0AA38IWN4</accession>
<evidence type="ECO:0000313" key="1">
    <source>
        <dbReference type="EMBL" id="KAJ3663078.1"/>
    </source>
</evidence>
<name>A0AA38IWN4_9CUCU</name>
<dbReference type="AlphaFoldDB" id="A0AA38IWN4"/>
<evidence type="ECO:0000313" key="2">
    <source>
        <dbReference type="Proteomes" id="UP001168821"/>
    </source>
</evidence>
<dbReference type="Proteomes" id="UP001168821">
    <property type="component" value="Unassembled WGS sequence"/>
</dbReference>
<comment type="caution">
    <text evidence="1">The sequence shown here is derived from an EMBL/GenBank/DDBJ whole genome shotgun (WGS) entry which is preliminary data.</text>
</comment>
<organism evidence="1 2">
    <name type="scientific">Zophobas morio</name>
    <dbReference type="NCBI Taxonomy" id="2755281"/>
    <lineage>
        <taxon>Eukaryota</taxon>
        <taxon>Metazoa</taxon>
        <taxon>Ecdysozoa</taxon>
        <taxon>Arthropoda</taxon>
        <taxon>Hexapoda</taxon>
        <taxon>Insecta</taxon>
        <taxon>Pterygota</taxon>
        <taxon>Neoptera</taxon>
        <taxon>Endopterygota</taxon>
        <taxon>Coleoptera</taxon>
        <taxon>Polyphaga</taxon>
        <taxon>Cucujiformia</taxon>
        <taxon>Tenebrionidae</taxon>
        <taxon>Zophobas</taxon>
    </lineage>
</organism>
<dbReference type="EMBL" id="JALNTZ010000002">
    <property type="protein sequence ID" value="KAJ3663078.1"/>
    <property type="molecule type" value="Genomic_DNA"/>
</dbReference>
<keyword evidence="2" id="KW-1185">Reference proteome</keyword>